<name>A0ABY6CXJ4_9BACT</name>
<reference evidence="2" key="1">
    <citation type="submission" date="2022-10" db="EMBL/GenBank/DDBJ databases">
        <title>Comparative genomics and taxonomic characterization of three novel marine species of genus Reichenbachiella exhibiting antioxidant and polysaccharide degradation activities.</title>
        <authorList>
            <person name="Muhammad N."/>
            <person name="Lee Y.-J."/>
            <person name="Ko J."/>
            <person name="Kim S.-G."/>
        </authorList>
    </citation>
    <scope>NUCLEOTIDE SEQUENCE</scope>
    <source>
        <strain evidence="2">Wsw4-B4</strain>
    </source>
</reference>
<dbReference type="Proteomes" id="UP001062165">
    <property type="component" value="Chromosome"/>
</dbReference>
<organism evidence="2 3">
    <name type="scientific">Reichenbachiella carrageenanivorans</name>
    <dbReference type="NCBI Taxonomy" id="2979869"/>
    <lineage>
        <taxon>Bacteria</taxon>
        <taxon>Pseudomonadati</taxon>
        <taxon>Bacteroidota</taxon>
        <taxon>Cytophagia</taxon>
        <taxon>Cytophagales</taxon>
        <taxon>Reichenbachiellaceae</taxon>
        <taxon>Reichenbachiella</taxon>
    </lineage>
</organism>
<protein>
    <submittedName>
        <fullName evidence="2">Uncharacterized protein</fullName>
    </submittedName>
</protein>
<keyword evidence="1" id="KW-0732">Signal</keyword>
<evidence type="ECO:0000256" key="1">
    <source>
        <dbReference type="SAM" id="SignalP"/>
    </source>
</evidence>
<sequence>MKSLIAILFATLFFLQAFVPNMDLCCEVPKIPVLFEHYKEHVAHDGISFFDFLNLHYGTDQESAAHHHGDEHDEKLPLHGEHQCNHAPMYYCSLEVPFQMSYQTFPMDITFGFYSFSLTSEYSESPFQPPKA</sequence>
<feature type="chain" id="PRO_5047273048" evidence="1">
    <location>
        <begin position="18"/>
        <end position="132"/>
    </location>
</feature>
<feature type="signal peptide" evidence="1">
    <location>
        <begin position="1"/>
        <end position="17"/>
    </location>
</feature>
<gene>
    <name evidence="2" type="ORF">N7E81_13870</name>
</gene>
<keyword evidence="3" id="KW-1185">Reference proteome</keyword>
<dbReference type="RefSeq" id="WP_263050189.1">
    <property type="nucleotide sequence ID" value="NZ_CP106735.1"/>
</dbReference>
<evidence type="ECO:0000313" key="3">
    <source>
        <dbReference type="Proteomes" id="UP001062165"/>
    </source>
</evidence>
<dbReference type="EMBL" id="CP106735">
    <property type="protein sequence ID" value="UXX78444.1"/>
    <property type="molecule type" value="Genomic_DNA"/>
</dbReference>
<proteinExistence type="predicted"/>
<accession>A0ABY6CXJ4</accession>
<evidence type="ECO:0000313" key="2">
    <source>
        <dbReference type="EMBL" id="UXX78444.1"/>
    </source>
</evidence>